<reference evidence="2" key="1">
    <citation type="submission" date="2021-01" db="EMBL/GenBank/DDBJ databases">
        <title>Genome seq and assembly of Tabrizicola sp. KVB23.</title>
        <authorList>
            <person name="Chhetri G."/>
        </authorList>
    </citation>
    <scope>NUCLEOTIDE SEQUENCE</scope>
    <source>
        <strain evidence="2">KVB23</strain>
    </source>
</reference>
<name>A0A8J7MT32_9RHOB</name>
<gene>
    <name evidence="2" type="ORF">JI744_15920</name>
</gene>
<keyword evidence="3" id="KW-1185">Reference proteome</keyword>
<protein>
    <submittedName>
        <fullName evidence="2">Uncharacterized protein</fullName>
    </submittedName>
</protein>
<comment type="caution">
    <text evidence="2">The sequence shown here is derived from an EMBL/GenBank/DDBJ whole genome shotgun (WGS) entry which is preliminary data.</text>
</comment>
<sequence>MAGMASLPLVATAETRGRPQAEEVALVVTCGDLRSEVAAAHPECHPRPAARMQRMQAVSDRDANPQPRRIKALPWLIGVYN</sequence>
<feature type="region of interest" description="Disordered" evidence="1">
    <location>
        <begin position="45"/>
        <end position="65"/>
    </location>
</feature>
<dbReference type="AlphaFoldDB" id="A0A8J7MT32"/>
<accession>A0A8J7MT32</accession>
<organism evidence="2 3">
    <name type="scientific">Fuscibacter oryzae</name>
    <dbReference type="NCBI Taxonomy" id="2803939"/>
    <lineage>
        <taxon>Bacteria</taxon>
        <taxon>Pseudomonadati</taxon>
        <taxon>Pseudomonadota</taxon>
        <taxon>Alphaproteobacteria</taxon>
        <taxon>Rhodobacterales</taxon>
        <taxon>Paracoccaceae</taxon>
        <taxon>Fuscibacter</taxon>
    </lineage>
</organism>
<evidence type="ECO:0000256" key="1">
    <source>
        <dbReference type="SAM" id="MobiDB-lite"/>
    </source>
</evidence>
<evidence type="ECO:0000313" key="2">
    <source>
        <dbReference type="EMBL" id="MBL4929593.1"/>
    </source>
</evidence>
<dbReference type="Proteomes" id="UP000619033">
    <property type="component" value="Unassembled WGS sequence"/>
</dbReference>
<dbReference type="EMBL" id="JAESVP010000009">
    <property type="protein sequence ID" value="MBL4929593.1"/>
    <property type="molecule type" value="Genomic_DNA"/>
</dbReference>
<proteinExistence type="predicted"/>
<evidence type="ECO:0000313" key="3">
    <source>
        <dbReference type="Proteomes" id="UP000619033"/>
    </source>
</evidence>